<sequence>MYAPLGYLFESIKSWNSPNSNGIRIELRRDFLPDHILAVFTIPTVWNILGRETQSVRGTKNEKHVNISLTSIILINAQTKFKHSVNLLPKVFGSSRLNPELITNLTAKIYVPCAGGGGDIDLGQDGDGGGYSGNGGWGHGGDTNESKSSWDGFGPIGAFINGHVNISLTSIILINAQTKFKHSMNPLPKVSGSSRLNPESAVSNSNRTKSSKDLSFLSTSTRLGILLRVVAPLC</sequence>
<name>A0AAD2A9E4_9LAMI</name>
<accession>A0AAD2A9E4</accession>
<proteinExistence type="predicted"/>
<evidence type="ECO:0000313" key="2">
    <source>
        <dbReference type="EMBL" id="CAI9782211.1"/>
    </source>
</evidence>
<keyword evidence="3" id="KW-1185">Reference proteome</keyword>
<reference evidence="2" key="1">
    <citation type="submission" date="2023-05" db="EMBL/GenBank/DDBJ databases">
        <authorList>
            <person name="Huff M."/>
        </authorList>
    </citation>
    <scope>NUCLEOTIDE SEQUENCE</scope>
</reference>
<feature type="region of interest" description="Disordered" evidence="1">
    <location>
        <begin position="185"/>
        <end position="211"/>
    </location>
</feature>
<dbReference type="AlphaFoldDB" id="A0AAD2A9E4"/>
<evidence type="ECO:0000256" key="1">
    <source>
        <dbReference type="SAM" id="MobiDB-lite"/>
    </source>
</evidence>
<dbReference type="Proteomes" id="UP000834106">
    <property type="component" value="Chromosome 18"/>
</dbReference>
<protein>
    <submittedName>
        <fullName evidence="2">Uncharacterized protein</fullName>
    </submittedName>
</protein>
<gene>
    <name evidence="2" type="ORF">FPE_LOCUS29641</name>
</gene>
<dbReference type="EMBL" id="OU503053">
    <property type="protein sequence ID" value="CAI9782211.1"/>
    <property type="molecule type" value="Genomic_DNA"/>
</dbReference>
<organism evidence="2 3">
    <name type="scientific">Fraxinus pennsylvanica</name>
    <dbReference type="NCBI Taxonomy" id="56036"/>
    <lineage>
        <taxon>Eukaryota</taxon>
        <taxon>Viridiplantae</taxon>
        <taxon>Streptophyta</taxon>
        <taxon>Embryophyta</taxon>
        <taxon>Tracheophyta</taxon>
        <taxon>Spermatophyta</taxon>
        <taxon>Magnoliopsida</taxon>
        <taxon>eudicotyledons</taxon>
        <taxon>Gunneridae</taxon>
        <taxon>Pentapetalae</taxon>
        <taxon>asterids</taxon>
        <taxon>lamiids</taxon>
        <taxon>Lamiales</taxon>
        <taxon>Oleaceae</taxon>
        <taxon>Oleeae</taxon>
        <taxon>Fraxinus</taxon>
    </lineage>
</organism>
<feature type="compositionally biased region" description="Polar residues" evidence="1">
    <location>
        <begin position="191"/>
        <end position="208"/>
    </location>
</feature>
<evidence type="ECO:0000313" key="3">
    <source>
        <dbReference type="Proteomes" id="UP000834106"/>
    </source>
</evidence>